<dbReference type="Pfam" id="PF00838">
    <property type="entry name" value="TCTP"/>
    <property type="match status" value="1"/>
</dbReference>
<dbReference type="InterPro" id="IPR018105">
    <property type="entry name" value="Translational_control_tumour_p"/>
</dbReference>
<reference evidence="7" key="1">
    <citation type="submission" date="2017-02" db="UniProtKB">
        <authorList>
            <consortium name="WormBaseParasite"/>
        </authorList>
    </citation>
    <scope>IDENTIFICATION</scope>
</reference>
<dbReference type="Proteomes" id="UP000274756">
    <property type="component" value="Unassembled WGS sequence"/>
</dbReference>
<feature type="domain" description="TCTP" evidence="3">
    <location>
        <begin position="1"/>
        <end position="103"/>
    </location>
</feature>
<proteinExistence type="inferred from homology"/>
<evidence type="ECO:0000256" key="1">
    <source>
        <dbReference type="ARBA" id="ARBA00014759"/>
    </source>
</evidence>
<dbReference type="GO" id="GO:0005509">
    <property type="term" value="F:calcium ion binding"/>
    <property type="evidence" value="ECO:0007669"/>
    <property type="project" value="TreeGrafter"/>
</dbReference>
<evidence type="ECO:0000313" key="5">
    <source>
        <dbReference type="Proteomes" id="UP000038040"/>
    </source>
</evidence>
<reference evidence="4 6" key="2">
    <citation type="submission" date="2018-11" db="EMBL/GenBank/DDBJ databases">
        <authorList>
            <consortium name="Pathogen Informatics"/>
        </authorList>
    </citation>
    <scope>NUCLEOTIDE SEQUENCE [LARGE SCALE GENOMIC DNA]</scope>
</reference>
<dbReference type="OrthoDB" id="10248936at2759"/>
<evidence type="ECO:0000313" key="4">
    <source>
        <dbReference type="EMBL" id="VDN50567.1"/>
    </source>
</evidence>
<name>A0A0N4UCD1_DRAME</name>
<dbReference type="AlphaFoldDB" id="A0A0N4UCD1"/>
<protein>
    <recommendedName>
        <fullName evidence="1">Translationally-controlled tumor protein homolog</fullName>
    </recommendedName>
</protein>
<dbReference type="PANTHER" id="PTHR11991">
    <property type="entry name" value="TRANSLATIONALLY CONTROLLED TUMOR PROTEIN-RELATED"/>
    <property type="match status" value="1"/>
</dbReference>
<dbReference type="STRING" id="318479.A0A0N4UCD1"/>
<comment type="similarity">
    <text evidence="2">Belongs to the TCTP family.</text>
</comment>
<keyword evidence="6" id="KW-1185">Reference proteome</keyword>
<evidence type="ECO:0000313" key="6">
    <source>
        <dbReference type="Proteomes" id="UP000274756"/>
    </source>
</evidence>
<dbReference type="Proteomes" id="UP000038040">
    <property type="component" value="Unplaced"/>
</dbReference>
<accession>A0A0N4UCD1</accession>
<dbReference type="InterPro" id="IPR034737">
    <property type="entry name" value="TCTP"/>
</dbReference>
<dbReference type="InterPro" id="IPR018103">
    <property type="entry name" value="Translation_control_tumour_CS"/>
</dbReference>
<dbReference type="InterPro" id="IPR011057">
    <property type="entry name" value="Mss4-like_sf"/>
</dbReference>
<evidence type="ECO:0000256" key="2">
    <source>
        <dbReference type="PROSITE-ProRule" id="PRU01133"/>
    </source>
</evidence>
<dbReference type="PROSITE" id="PS01003">
    <property type="entry name" value="TCTP_2"/>
    <property type="match status" value="1"/>
</dbReference>
<dbReference type="EMBL" id="UYYG01000004">
    <property type="protein sequence ID" value="VDN50567.1"/>
    <property type="molecule type" value="Genomic_DNA"/>
</dbReference>
<dbReference type="Gene3D" id="2.170.150.10">
    <property type="entry name" value="Metal Binding Protein, Guanine Nucleotide Exchange Factor, Chain A"/>
    <property type="match status" value="1"/>
</dbReference>
<evidence type="ECO:0000259" key="3">
    <source>
        <dbReference type="PROSITE" id="PS51797"/>
    </source>
</evidence>
<organism evidence="5 7">
    <name type="scientific">Dracunculus medinensis</name>
    <name type="common">Guinea worm</name>
    <dbReference type="NCBI Taxonomy" id="318479"/>
    <lineage>
        <taxon>Eukaryota</taxon>
        <taxon>Metazoa</taxon>
        <taxon>Ecdysozoa</taxon>
        <taxon>Nematoda</taxon>
        <taxon>Chromadorea</taxon>
        <taxon>Rhabditida</taxon>
        <taxon>Spirurina</taxon>
        <taxon>Dracunculoidea</taxon>
        <taxon>Dracunculidae</taxon>
        <taxon>Dracunculus</taxon>
    </lineage>
</organism>
<dbReference type="GO" id="GO:0005737">
    <property type="term" value="C:cytoplasm"/>
    <property type="evidence" value="ECO:0007669"/>
    <property type="project" value="TreeGrafter"/>
</dbReference>
<dbReference type="SUPFAM" id="SSF51316">
    <property type="entry name" value="Mss4-like"/>
    <property type="match status" value="1"/>
</dbReference>
<evidence type="ECO:0000313" key="7">
    <source>
        <dbReference type="WBParaSite" id="DME_0000491901-mRNA-1"/>
    </source>
</evidence>
<dbReference type="PROSITE" id="PS51797">
    <property type="entry name" value="TCTP_3"/>
    <property type="match status" value="1"/>
</dbReference>
<gene>
    <name evidence="4" type="ORF">DME_LOCUS540</name>
</gene>
<dbReference type="WBParaSite" id="DME_0000491901-mRNA-1">
    <property type="protein sequence ID" value="DME_0000491901-mRNA-1"/>
    <property type="gene ID" value="DME_0000491901"/>
</dbReference>
<dbReference type="PANTHER" id="PTHR11991:SF0">
    <property type="entry name" value="TRANSLATIONALLY-CONTROLLED TUMOR PROTEIN"/>
    <property type="match status" value="1"/>
</dbReference>
<dbReference type="InterPro" id="IPR011323">
    <property type="entry name" value="Mss4/transl-control_tumour"/>
</dbReference>
<sequence>MNCYENMATFKSYIKGFVKKVVDYMAEKGRSDTEISEFKKKVQAWVASLLTKDRFKKLQFFIGERMAEGQGEGQVAIVEYRDEDEGEVPYLMLIKEAVIEEKQ</sequence>